<evidence type="ECO:0000313" key="2">
    <source>
        <dbReference type="Proteomes" id="UP001362999"/>
    </source>
</evidence>
<dbReference type="Proteomes" id="UP001362999">
    <property type="component" value="Unassembled WGS sequence"/>
</dbReference>
<dbReference type="EMBL" id="JAWWNJ010000036">
    <property type="protein sequence ID" value="KAK7023250.1"/>
    <property type="molecule type" value="Genomic_DNA"/>
</dbReference>
<keyword evidence="2" id="KW-1185">Reference proteome</keyword>
<gene>
    <name evidence="1" type="ORF">R3P38DRAFT_1102414</name>
</gene>
<proteinExistence type="predicted"/>
<accession>A0AAW0BAG6</accession>
<evidence type="ECO:0008006" key="3">
    <source>
        <dbReference type="Google" id="ProtNLM"/>
    </source>
</evidence>
<comment type="caution">
    <text evidence="1">The sequence shown here is derived from an EMBL/GenBank/DDBJ whole genome shotgun (WGS) entry which is preliminary data.</text>
</comment>
<organism evidence="1 2">
    <name type="scientific">Favolaschia claudopus</name>
    <dbReference type="NCBI Taxonomy" id="2862362"/>
    <lineage>
        <taxon>Eukaryota</taxon>
        <taxon>Fungi</taxon>
        <taxon>Dikarya</taxon>
        <taxon>Basidiomycota</taxon>
        <taxon>Agaricomycotina</taxon>
        <taxon>Agaricomycetes</taxon>
        <taxon>Agaricomycetidae</taxon>
        <taxon>Agaricales</taxon>
        <taxon>Marasmiineae</taxon>
        <taxon>Mycenaceae</taxon>
        <taxon>Favolaschia</taxon>
    </lineage>
</organism>
<dbReference type="SUPFAM" id="SSF52047">
    <property type="entry name" value="RNI-like"/>
    <property type="match status" value="1"/>
</dbReference>
<reference evidence="1 2" key="1">
    <citation type="journal article" date="2024" name="J Genomics">
        <title>Draft genome sequencing and assembly of Favolaschia claudopus CIRM-BRFM 2984 isolated from oak limbs.</title>
        <authorList>
            <person name="Navarro D."/>
            <person name="Drula E."/>
            <person name="Chaduli D."/>
            <person name="Cazenave R."/>
            <person name="Ahrendt S."/>
            <person name="Wang J."/>
            <person name="Lipzen A."/>
            <person name="Daum C."/>
            <person name="Barry K."/>
            <person name="Grigoriev I.V."/>
            <person name="Favel A."/>
            <person name="Rosso M.N."/>
            <person name="Martin F."/>
        </authorList>
    </citation>
    <scope>NUCLEOTIDE SEQUENCE [LARGE SCALE GENOMIC DNA]</scope>
    <source>
        <strain evidence="1 2">CIRM-BRFM 2984</strain>
    </source>
</reference>
<protein>
    <recommendedName>
        <fullName evidence="3">F-box domain-containing protein</fullName>
    </recommendedName>
</protein>
<dbReference type="AlphaFoldDB" id="A0AAW0BAG6"/>
<name>A0AAW0BAG6_9AGAR</name>
<evidence type="ECO:0000313" key="1">
    <source>
        <dbReference type="EMBL" id="KAK7023250.1"/>
    </source>
</evidence>
<sequence length="586" mass="65285">MAIPMSHSGISDFSGCTRNLPLATSTFYNTSILGARLVSKTPHTHHRSLFLIVSSDEPGGMHTMQLFEVPDILERLRHNDIPSDVEIHAIRDSIAIAQSRIVALRSEAPAVETEVLYKYVALYSSFISPIRRLPVDILQTIFLDPIAHRRLRPGGFTRRSIIVDYRPNNLGAVCYHWRCLSLETTKLWSSLVVSPNQTDRYTVGGLRLALQRSQGAPLYLKFHPAMTGSILDREIIEEVLKHTERWAHIDLTTNAGLLRQLCPARHRLESLAALTILPSDSYEYLVQYPSELFAEAPILRTLRVTKLPDSPSAVPILPWSQITQLCIHVDWAGGPPSTGAYYYMLSQATNLHEYDVYLPYATEPGPHPIISHHLKEMCVYGPSEWSLHDEKVDVLNHSTAPALEKLALVHCTLTSAVPSFLDRSSAQLQTLEMDGASVRAVDLISLLRMVPTVKRLVLRKLLPNAVTDLVIQSLTIGAFSADKVLLPMMTTLILDGGYLFGEEALMSMLESRLTPPDEFFRLTAIDIRIPLMVVSAARLENFAIAAKQAMEAFSFVCVDEARRAVAVNLRLGLLDAVFGSSRRLIS</sequence>